<evidence type="ECO:0000313" key="2">
    <source>
        <dbReference type="EMBL" id="AFM25076.1"/>
    </source>
</evidence>
<dbReference type="InterPro" id="IPR055259">
    <property type="entry name" value="YkvP/CgeB_Glyco_trans-like"/>
</dbReference>
<reference evidence="3" key="1">
    <citation type="submission" date="2012-06" db="EMBL/GenBank/DDBJ databases">
        <title>Complete sequence of chromosome of Desulfomonile tiedjei DSM 6799.</title>
        <authorList>
            <person name="Lucas S."/>
            <person name="Copeland A."/>
            <person name="Lapidus A."/>
            <person name="Glavina del Rio T."/>
            <person name="Dalin E."/>
            <person name="Tice H."/>
            <person name="Bruce D."/>
            <person name="Goodwin L."/>
            <person name="Pitluck S."/>
            <person name="Peters L."/>
            <person name="Ovchinnikova G."/>
            <person name="Zeytun A."/>
            <person name="Lu M."/>
            <person name="Kyrpides N."/>
            <person name="Mavromatis K."/>
            <person name="Ivanova N."/>
            <person name="Brettin T."/>
            <person name="Detter J.C."/>
            <person name="Han C."/>
            <person name="Larimer F."/>
            <person name="Land M."/>
            <person name="Hauser L."/>
            <person name="Markowitz V."/>
            <person name="Cheng J.-F."/>
            <person name="Hugenholtz P."/>
            <person name="Woyke T."/>
            <person name="Wu D."/>
            <person name="Spring S."/>
            <person name="Schroeder M."/>
            <person name="Brambilla E."/>
            <person name="Klenk H.-P."/>
            <person name="Eisen J.A."/>
        </authorList>
    </citation>
    <scope>NUCLEOTIDE SEQUENCE [LARGE SCALE GENOMIC DNA]</scope>
    <source>
        <strain evidence="3">ATCC 49306 / DSM 6799 / DCB-1</strain>
    </source>
</reference>
<gene>
    <name evidence="2" type="ordered locus">Desti_2392</name>
</gene>
<dbReference type="STRING" id="706587.Desti_2392"/>
<feature type="domain" description="Spore protein YkvP/CgeB glycosyl transferase-like" evidence="1">
    <location>
        <begin position="214"/>
        <end position="358"/>
    </location>
</feature>
<dbReference type="Pfam" id="PF13524">
    <property type="entry name" value="Glyco_trans_1_2"/>
    <property type="match status" value="1"/>
</dbReference>
<dbReference type="Gene3D" id="3.40.50.2000">
    <property type="entry name" value="Glycogen Phosphorylase B"/>
    <property type="match status" value="1"/>
</dbReference>
<dbReference type="KEGG" id="dti:Desti_2392"/>
<evidence type="ECO:0000313" key="3">
    <source>
        <dbReference type="Proteomes" id="UP000006055"/>
    </source>
</evidence>
<dbReference type="Proteomes" id="UP000006055">
    <property type="component" value="Chromosome"/>
</dbReference>
<sequence>MSKIRIKAGADMKLTIFGLTISSSWGNGHATIWRGLCRSFARRGHEVTFFEQDVSYYSQHRDLTEMPGVTICLYSDWDSVEPLARETLSQSDVAVVTSYCPDGAAASNVMLEYPSLIRVFYDMDTPVTLQALERGEKVPYLSPRRFRDFDLVLSYTGGAVLDRLKRRFGAKRVSPLYGCADPEVHVPVPAAEAYRADLSYLGTYAEDRQSILNQLLIQASNELPRKKFLVGGALYPADFPWKENIWFIRHVPPPEHPQFYCSSFFTLNITRRIMSTCGYCPSGRLFEAAACGVPVITDWWEGLDSFFDPASEIIVAKDTRAVVFALTMSREEREEIARAARKRILSDHTADRRVQELERILMSC</sequence>
<dbReference type="eggNOG" id="COG4641">
    <property type="taxonomic scope" value="Bacteria"/>
</dbReference>
<dbReference type="AlphaFoldDB" id="I4C685"/>
<dbReference type="HOGENOM" id="CLU_048101_0_0_7"/>
<accession>I4C685</accession>
<dbReference type="EMBL" id="CP003360">
    <property type="protein sequence ID" value="AFM25076.1"/>
    <property type="molecule type" value="Genomic_DNA"/>
</dbReference>
<organism evidence="2 3">
    <name type="scientific">Desulfomonile tiedjei (strain ATCC 49306 / DSM 6799 / DCB-1)</name>
    <dbReference type="NCBI Taxonomy" id="706587"/>
    <lineage>
        <taxon>Bacteria</taxon>
        <taxon>Pseudomonadati</taxon>
        <taxon>Thermodesulfobacteriota</taxon>
        <taxon>Desulfomonilia</taxon>
        <taxon>Desulfomonilales</taxon>
        <taxon>Desulfomonilaceae</taxon>
        <taxon>Desulfomonile</taxon>
    </lineage>
</organism>
<protein>
    <recommendedName>
        <fullName evidence="1">Spore protein YkvP/CgeB glycosyl transferase-like domain-containing protein</fullName>
    </recommendedName>
</protein>
<dbReference type="PATRIC" id="fig|706587.4.peg.2750"/>
<keyword evidence="3" id="KW-1185">Reference proteome</keyword>
<evidence type="ECO:0000259" key="1">
    <source>
        <dbReference type="Pfam" id="PF13524"/>
    </source>
</evidence>
<name>I4C685_DESTA</name>
<dbReference type="RefSeq" id="WP_014810219.1">
    <property type="nucleotide sequence ID" value="NC_018025.1"/>
</dbReference>
<dbReference type="SUPFAM" id="SSF53756">
    <property type="entry name" value="UDP-Glycosyltransferase/glycogen phosphorylase"/>
    <property type="match status" value="1"/>
</dbReference>
<proteinExistence type="predicted"/>